<feature type="domain" description="GGDEF" evidence="5">
    <location>
        <begin position="277"/>
        <end position="412"/>
    </location>
</feature>
<evidence type="ECO:0000259" key="5">
    <source>
        <dbReference type="PROSITE" id="PS50887"/>
    </source>
</evidence>
<evidence type="ECO:0000313" key="6">
    <source>
        <dbReference type="EMBL" id="QEL12373.1"/>
    </source>
</evidence>
<reference evidence="6 7" key="1">
    <citation type="submission" date="2019-08" db="EMBL/GenBank/DDBJ databases">
        <title>Complete genome sequence of Kushneria sp. YCWA18, a halophilic phosphate-solubilizing bacterium isolated from Daqiao saltern in China.</title>
        <authorList>
            <person name="Du G.-X."/>
            <person name="Qu L.-Y."/>
        </authorList>
    </citation>
    <scope>NUCLEOTIDE SEQUENCE [LARGE SCALE GENOMIC DNA]</scope>
    <source>
        <strain evidence="6 7">YCWA18</strain>
    </source>
</reference>
<feature type="transmembrane region" description="Helical" evidence="4">
    <location>
        <begin position="171"/>
        <end position="189"/>
    </location>
</feature>
<keyword evidence="4" id="KW-0812">Transmembrane</keyword>
<dbReference type="AlphaFoldDB" id="A0A5C1A3V9"/>
<organism evidence="6 7">
    <name type="scientific">Kushneria phosphatilytica</name>
    <dbReference type="NCBI Taxonomy" id="657387"/>
    <lineage>
        <taxon>Bacteria</taxon>
        <taxon>Pseudomonadati</taxon>
        <taxon>Pseudomonadota</taxon>
        <taxon>Gammaproteobacteria</taxon>
        <taxon>Oceanospirillales</taxon>
        <taxon>Halomonadaceae</taxon>
        <taxon>Kushneria</taxon>
    </lineage>
</organism>
<evidence type="ECO:0000256" key="3">
    <source>
        <dbReference type="ARBA" id="ARBA00034247"/>
    </source>
</evidence>
<feature type="transmembrane region" description="Helical" evidence="4">
    <location>
        <begin position="119"/>
        <end position="138"/>
    </location>
</feature>
<dbReference type="PANTHER" id="PTHR45138">
    <property type="entry name" value="REGULATORY COMPONENTS OF SENSORY TRANSDUCTION SYSTEM"/>
    <property type="match status" value="1"/>
</dbReference>
<dbReference type="Pfam" id="PF00990">
    <property type="entry name" value="GGDEF"/>
    <property type="match status" value="1"/>
</dbReference>
<dbReference type="GO" id="GO:0052621">
    <property type="term" value="F:diguanylate cyclase activity"/>
    <property type="evidence" value="ECO:0007669"/>
    <property type="project" value="UniProtKB-EC"/>
</dbReference>
<dbReference type="NCBIfam" id="TIGR00254">
    <property type="entry name" value="GGDEF"/>
    <property type="match status" value="1"/>
</dbReference>
<dbReference type="OrthoDB" id="73375at2"/>
<evidence type="ECO:0000256" key="4">
    <source>
        <dbReference type="SAM" id="Phobius"/>
    </source>
</evidence>
<proteinExistence type="predicted"/>
<dbReference type="InterPro" id="IPR000160">
    <property type="entry name" value="GGDEF_dom"/>
</dbReference>
<feature type="transmembrane region" description="Helical" evidence="4">
    <location>
        <begin position="144"/>
        <end position="164"/>
    </location>
</feature>
<comment type="cofactor">
    <cofactor evidence="1">
        <name>Mg(2+)</name>
        <dbReference type="ChEBI" id="CHEBI:18420"/>
    </cofactor>
</comment>
<dbReference type="InterPro" id="IPR050469">
    <property type="entry name" value="Diguanylate_Cyclase"/>
</dbReference>
<evidence type="ECO:0000256" key="1">
    <source>
        <dbReference type="ARBA" id="ARBA00001946"/>
    </source>
</evidence>
<sequence length="417" mass="45075">MLRGRSDGVIGKAEFAMHREIAELDRLLAAEGVLRRVAIPSALQQAFATHGIAYRRHVMVLSLIATLVLYMGFGLLDWLMVPDLVGVALSFRFGIVLPCGLAVLYLLRQADCPFLFQQMAVSAYLLLGVALLAILVGLSTSLQALGFLIGNYAILICAVIAMALPFEVALIIALVGFAIQTAAIVYSPVLPPILLLHNLLTGFVILGPALVANWMLENERRRHFLMLRREQVRLRQLAGQRDLLGRLAALDPLTGLANRRGFYAALNGDIRADVSGLPMTVAMIDVDSFKAYNDQYGHPAGDEALQSVAAVLDTLSEPNVRVGRLGGEEFAVAMTALGAEAAITRIESLHASIQRLGIPHHYSSTAEVLTISVGVARGPVREGDIESLFRIADEALYQAKRAGRNRVVILDATPTAQ</sequence>
<dbReference type="KEGG" id="kuy:FY550_15330"/>
<dbReference type="EC" id="2.7.7.65" evidence="2"/>
<dbReference type="InterPro" id="IPR043128">
    <property type="entry name" value="Rev_trsase/Diguanyl_cyclase"/>
</dbReference>
<comment type="catalytic activity">
    <reaction evidence="3">
        <text>2 GTP = 3',3'-c-di-GMP + 2 diphosphate</text>
        <dbReference type="Rhea" id="RHEA:24898"/>
        <dbReference type="ChEBI" id="CHEBI:33019"/>
        <dbReference type="ChEBI" id="CHEBI:37565"/>
        <dbReference type="ChEBI" id="CHEBI:58805"/>
        <dbReference type="EC" id="2.7.7.65"/>
    </reaction>
</comment>
<feature type="transmembrane region" description="Helical" evidence="4">
    <location>
        <begin position="58"/>
        <end position="81"/>
    </location>
</feature>
<dbReference type="CDD" id="cd01949">
    <property type="entry name" value="GGDEF"/>
    <property type="match status" value="1"/>
</dbReference>
<accession>A0A5C1A3V9</accession>
<feature type="transmembrane region" description="Helical" evidence="4">
    <location>
        <begin position="195"/>
        <end position="216"/>
    </location>
</feature>
<name>A0A5C1A3V9_9GAMM</name>
<dbReference type="EMBL" id="CP043420">
    <property type="protein sequence ID" value="QEL12373.1"/>
    <property type="molecule type" value="Genomic_DNA"/>
</dbReference>
<dbReference type="PROSITE" id="PS50887">
    <property type="entry name" value="GGDEF"/>
    <property type="match status" value="1"/>
</dbReference>
<gene>
    <name evidence="6" type="ORF">FY550_15330</name>
</gene>
<keyword evidence="7" id="KW-1185">Reference proteome</keyword>
<dbReference type="Proteomes" id="UP000322553">
    <property type="component" value="Chromosome"/>
</dbReference>
<dbReference type="GO" id="GO:0005886">
    <property type="term" value="C:plasma membrane"/>
    <property type="evidence" value="ECO:0007669"/>
    <property type="project" value="TreeGrafter"/>
</dbReference>
<dbReference type="SUPFAM" id="SSF55073">
    <property type="entry name" value="Nucleotide cyclase"/>
    <property type="match status" value="1"/>
</dbReference>
<dbReference type="Gene3D" id="3.30.70.270">
    <property type="match status" value="1"/>
</dbReference>
<feature type="transmembrane region" description="Helical" evidence="4">
    <location>
        <begin position="87"/>
        <end position="107"/>
    </location>
</feature>
<evidence type="ECO:0000256" key="2">
    <source>
        <dbReference type="ARBA" id="ARBA00012528"/>
    </source>
</evidence>
<protein>
    <recommendedName>
        <fullName evidence="2">diguanylate cyclase</fullName>
        <ecNumber evidence="2">2.7.7.65</ecNumber>
    </recommendedName>
</protein>
<dbReference type="FunFam" id="3.30.70.270:FF:000001">
    <property type="entry name" value="Diguanylate cyclase domain protein"/>
    <property type="match status" value="1"/>
</dbReference>
<dbReference type="SMART" id="SM00267">
    <property type="entry name" value="GGDEF"/>
    <property type="match status" value="1"/>
</dbReference>
<keyword evidence="4" id="KW-1133">Transmembrane helix</keyword>
<keyword evidence="4" id="KW-0472">Membrane</keyword>
<dbReference type="GO" id="GO:1902201">
    <property type="term" value="P:negative regulation of bacterial-type flagellum-dependent cell motility"/>
    <property type="evidence" value="ECO:0007669"/>
    <property type="project" value="TreeGrafter"/>
</dbReference>
<dbReference type="GO" id="GO:0043709">
    <property type="term" value="P:cell adhesion involved in single-species biofilm formation"/>
    <property type="evidence" value="ECO:0007669"/>
    <property type="project" value="TreeGrafter"/>
</dbReference>
<dbReference type="InterPro" id="IPR029787">
    <property type="entry name" value="Nucleotide_cyclase"/>
</dbReference>
<dbReference type="PANTHER" id="PTHR45138:SF9">
    <property type="entry name" value="DIGUANYLATE CYCLASE DGCM-RELATED"/>
    <property type="match status" value="1"/>
</dbReference>
<evidence type="ECO:0000313" key="7">
    <source>
        <dbReference type="Proteomes" id="UP000322553"/>
    </source>
</evidence>